<dbReference type="HAMAP" id="MF_00276">
    <property type="entry name" value="KdpC"/>
    <property type="match status" value="1"/>
</dbReference>
<evidence type="ECO:0000256" key="10">
    <source>
        <dbReference type="ARBA" id="ARBA00023136"/>
    </source>
</evidence>
<evidence type="ECO:0000256" key="1">
    <source>
        <dbReference type="ARBA" id="ARBA00022448"/>
    </source>
</evidence>
<keyword evidence="6 11" id="KW-0067">ATP-binding</keyword>
<keyword evidence="4 11" id="KW-0812">Transmembrane</keyword>
<dbReference type="PANTHER" id="PTHR30042">
    <property type="entry name" value="POTASSIUM-TRANSPORTING ATPASE C CHAIN"/>
    <property type="match status" value="1"/>
</dbReference>
<dbReference type="Proteomes" id="UP001597469">
    <property type="component" value="Unassembled WGS sequence"/>
</dbReference>
<dbReference type="EMBL" id="JBHULN010000001">
    <property type="protein sequence ID" value="MFD2569091.1"/>
    <property type="molecule type" value="Genomic_DNA"/>
</dbReference>
<proteinExistence type="inferred from homology"/>
<dbReference type="RefSeq" id="WP_381517550.1">
    <property type="nucleotide sequence ID" value="NZ_JBHULN010000001.1"/>
</dbReference>
<dbReference type="NCBIfam" id="TIGR00681">
    <property type="entry name" value="kdpC"/>
    <property type="match status" value="1"/>
</dbReference>
<name>A0ABW5LZ52_9BACT</name>
<evidence type="ECO:0000256" key="8">
    <source>
        <dbReference type="ARBA" id="ARBA00022989"/>
    </source>
</evidence>
<dbReference type="PANTHER" id="PTHR30042:SF2">
    <property type="entry name" value="POTASSIUM-TRANSPORTING ATPASE KDPC SUBUNIT"/>
    <property type="match status" value="1"/>
</dbReference>
<dbReference type="NCBIfam" id="NF001454">
    <property type="entry name" value="PRK00315.1"/>
    <property type="match status" value="1"/>
</dbReference>
<keyword evidence="13" id="KW-1185">Reference proteome</keyword>
<keyword evidence="2 11" id="KW-1003">Cell membrane</keyword>
<accession>A0ABW5LZ52</accession>
<protein>
    <recommendedName>
        <fullName evidence="11">Potassium-transporting ATPase KdpC subunit</fullName>
    </recommendedName>
    <alternativeName>
        <fullName evidence="11">ATP phosphohydrolase [potassium-transporting] C chain</fullName>
    </alternativeName>
    <alternativeName>
        <fullName evidence="11">Potassium-binding and translocating subunit C</fullName>
    </alternativeName>
    <alternativeName>
        <fullName evidence="11">Potassium-translocating ATPase C chain</fullName>
    </alternativeName>
</protein>
<evidence type="ECO:0000313" key="12">
    <source>
        <dbReference type="EMBL" id="MFD2569091.1"/>
    </source>
</evidence>
<comment type="caution">
    <text evidence="12">The sequence shown here is derived from an EMBL/GenBank/DDBJ whole genome shotgun (WGS) entry which is preliminary data.</text>
</comment>
<comment type="function">
    <text evidence="11">Part of the high-affinity ATP-driven potassium transport (or Kdp) system, which catalyzes the hydrolysis of ATP coupled with the electrogenic transport of potassium into the cytoplasm. This subunit acts as a catalytic chaperone that increases the ATP-binding affinity of the ATP-hydrolyzing subunit KdpB by the formation of a transient KdpB/KdpC/ATP ternary complex.</text>
</comment>
<evidence type="ECO:0000313" key="13">
    <source>
        <dbReference type="Proteomes" id="UP001597469"/>
    </source>
</evidence>
<comment type="subunit">
    <text evidence="11">The system is composed of three essential subunits: KdpA, KdpB and KdpC.</text>
</comment>
<evidence type="ECO:0000256" key="5">
    <source>
        <dbReference type="ARBA" id="ARBA00022741"/>
    </source>
</evidence>
<comment type="similarity">
    <text evidence="11">Belongs to the KdpC family.</text>
</comment>
<evidence type="ECO:0000256" key="11">
    <source>
        <dbReference type="HAMAP-Rule" id="MF_00276"/>
    </source>
</evidence>
<keyword evidence="8 11" id="KW-1133">Transmembrane helix</keyword>
<keyword evidence="5 11" id="KW-0547">Nucleotide-binding</keyword>
<keyword evidence="7 11" id="KW-0630">Potassium</keyword>
<evidence type="ECO:0000256" key="3">
    <source>
        <dbReference type="ARBA" id="ARBA00022538"/>
    </source>
</evidence>
<keyword evidence="9 11" id="KW-0406">Ion transport</keyword>
<evidence type="ECO:0000256" key="6">
    <source>
        <dbReference type="ARBA" id="ARBA00022840"/>
    </source>
</evidence>
<organism evidence="12 13">
    <name type="scientific">Spirosoma soli</name>
    <dbReference type="NCBI Taxonomy" id="1770529"/>
    <lineage>
        <taxon>Bacteria</taxon>
        <taxon>Pseudomonadati</taxon>
        <taxon>Bacteroidota</taxon>
        <taxon>Cytophagia</taxon>
        <taxon>Cytophagales</taxon>
        <taxon>Cytophagaceae</taxon>
        <taxon>Spirosoma</taxon>
    </lineage>
</organism>
<evidence type="ECO:0000256" key="7">
    <source>
        <dbReference type="ARBA" id="ARBA00022958"/>
    </source>
</evidence>
<gene>
    <name evidence="11" type="primary">kdpC</name>
    <name evidence="12" type="ORF">ACFSUS_00505</name>
</gene>
<keyword evidence="3 11" id="KW-0633">Potassium transport</keyword>
<keyword evidence="1 11" id="KW-0813">Transport</keyword>
<feature type="transmembrane region" description="Helical" evidence="11">
    <location>
        <begin position="12"/>
        <end position="34"/>
    </location>
</feature>
<comment type="subcellular location">
    <subcellularLocation>
        <location evidence="11">Cell membrane</location>
        <topology evidence="11">Single-pass membrane protein</topology>
    </subcellularLocation>
</comment>
<evidence type="ECO:0000256" key="2">
    <source>
        <dbReference type="ARBA" id="ARBA00022475"/>
    </source>
</evidence>
<evidence type="ECO:0000256" key="9">
    <source>
        <dbReference type="ARBA" id="ARBA00023065"/>
    </source>
</evidence>
<evidence type="ECO:0000256" key="4">
    <source>
        <dbReference type="ARBA" id="ARBA00022692"/>
    </source>
</evidence>
<dbReference type="NCBIfam" id="NF010606">
    <property type="entry name" value="PRK14002.1"/>
    <property type="match status" value="1"/>
</dbReference>
<dbReference type="Pfam" id="PF02669">
    <property type="entry name" value="KdpC"/>
    <property type="match status" value="1"/>
</dbReference>
<dbReference type="InterPro" id="IPR003820">
    <property type="entry name" value="KdpC"/>
</dbReference>
<keyword evidence="10 11" id="KW-0472">Membrane</keyword>
<reference evidence="13" key="1">
    <citation type="journal article" date="2019" name="Int. J. Syst. Evol. Microbiol.">
        <title>The Global Catalogue of Microorganisms (GCM) 10K type strain sequencing project: providing services to taxonomists for standard genome sequencing and annotation.</title>
        <authorList>
            <consortium name="The Broad Institute Genomics Platform"/>
            <consortium name="The Broad Institute Genome Sequencing Center for Infectious Disease"/>
            <person name="Wu L."/>
            <person name="Ma J."/>
        </authorList>
    </citation>
    <scope>NUCLEOTIDE SEQUENCE [LARGE SCALE GENOMIC DNA]</scope>
    <source>
        <strain evidence="13">KCTC 42805</strain>
    </source>
</reference>
<sequence length="187" mass="19627">MTTHIGPALRLTLVLIIITAVIYPLVVAGIAKLAPGGGEGVKIEAKGRVVGYAAIGQAFTEDRYFNSRPSAVDYNAAGSAGSNKGPSNPDYLKTVQARIDTFLVHNPGVNKADIPAELVTASGSGLDPDLSPEAAKIQVARIAKVRNLPADRLKQLVDEHTEGPLLGIFGPSKVNVLKLNIALDELK</sequence>
<dbReference type="PIRSF" id="PIRSF001296">
    <property type="entry name" value="K_ATPase_KdpC"/>
    <property type="match status" value="1"/>
</dbReference>